<dbReference type="InterPro" id="IPR013083">
    <property type="entry name" value="Znf_RING/FYVE/PHD"/>
</dbReference>
<dbReference type="InterPro" id="IPR017455">
    <property type="entry name" value="Znf_FYVE-rel"/>
</dbReference>
<evidence type="ECO:0000313" key="9">
    <source>
        <dbReference type="EMBL" id="CAF5217535.1"/>
    </source>
</evidence>
<dbReference type="GO" id="GO:0006897">
    <property type="term" value="P:endocytosis"/>
    <property type="evidence" value="ECO:0007669"/>
    <property type="project" value="InterPro"/>
</dbReference>
<evidence type="ECO:0000259" key="5">
    <source>
        <dbReference type="PROSITE" id="PS50178"/>
    </source>
</evidence>
<dbReference type="InterPro" id="IPR011011">
    <property type="entry name" value="Znf_FYVE_PHD"/>
</dbReference>
<dbReference type="Pfam" id="PF01363">
    <property type="entry name" value="FYVE"/>
    <property type="match status" value="1"/>
</dbReference>
<keyword evidence="10" id="KW-1185">Reference proteome</keyword>
<evidence type="ECO:0000313" key="7">
    <source>
        <dbReference type="EMBL" id="CAF4550469.1"/>
    </source>
</evidence>
<proteinExistence type="predicted"/>
<dbReference type="GO" id="GO:0005096">
    <property type="term" value="F:GTPase activator activity"/>
    <property type="evidence" value="ECO:0007669"/>
    <property type="project" value="InterPro"/>
</dbReference>
<dbReference type="PANTHER" id="PTHR31179:SF7">
    <property type="entry name" value="FYVE-TYPE DOMAIN-CONTAINING PROTEIN"/>
    <property type="match status" value="1"/>
</dbReference>
<dbReference type="PROSITE" id="PS50178">
    <property type="entry name" value="ZF_FYVE"/>
    <property type="match status" value="1"/>
</dbReference>
<dbReference type="Gene3D" id="3.30.40.10">
    <property type="entry name" value="Zinc/RING finger domain, C3HC4 (zinc finger)"/>
    <property type="match status" value="1"/>
</dbReference>
<dbReference type="GO" id="GO:0008270">
    <property type="term" value="F:zinc ion binding"/>
    <property type="evidence" value="ECO:0007669"/>
    <property type="project" value="UniProtKB-KW"/>
</dbReference>
<comment type="caution">
    <text evidence="6">The sequence shown here is derived from an EMBL/GenBank/DDBJ whole genome shotgun (WGS) entry which is preliminary data.</text>
</comment>
<keyword evidence="2 4" id="KW-0863">Zinc-finger</keyword>
<evidence type="ECO:0000313" key="8">
    <source>
        <dbReference type="EMBL" id="CAF5148405.1"/>
    </source>
</evidence>
<evidence type="ECO:0000313" key="10">
    <source>
        <dbReference type="Proteomes" id="UP000663866"/>
    </source>
</evidence>
<gene>
    <name evidence="8" type="ORF">BYL167_LOCUS71733</name>
    <name evidence="9" type="ORF">GIL414_LOCUS82474</name>
    <name evidence="6" type="ORF">OVN521_LOCUS39355</name>
    <name evidence="7" type="ORF">SMN809_LOCUS37010</name>
</gene>
<dbReference type="SUPFAM" id="SSF57903">
    <property type="entry name" value="FYVE/PHD zinc finger"/>
    <property type="match status" value="1"/>
</dbReference>
<dbReference type="Proteomes" id="UP000681967">
    <property type="component" value="Unassembled WGS sequence"/>
</dbReference>
<dbReference type="PANTHER" id="PTHR31179">
    <property type="entry name" value="RAB GTPASE-BINDING EFFECTOR PROTEIN"/>
    <property type="match status" value="1"/>
</dbReference>
<dbReference type="Proteomes" id="UP000663866">
    <property type="component" value="Unassembled WGS sequence"/>
</dbReference>
<keyword evidence="3" id="KW-0862">Zinc</keyword>
<dbReference type="SMART" id="SM00064">
    <property type="entry name" value="FYVE"/>
    <property type="match status" value="1"/>
</dbReference>
<sequence length="92" mass="10896">MLVQLEEIRNSENELRWQPEEDHPECQRCHSQFSVTWRKHHCRHCGKVLCKDCTNKTVYTGPHNRPSRVCDVCYTLLVKDSQPYFHSSVPNV</sequence>
<accession>A0A820U3Y7</accession>
<keyword evidence="1" id="KW-0479">Metal-binding</keyword>
<name>A0A820U3Y7_9BILA</name>
<dbReference type="Proteomes" id="UP000681720">
    <property type="component" value="Unassembled WGS sequence"/>
</dbReference>
<dbReference type="EMBL" id="CAJOBJ010360289">
    <property type="protein sequence ID" value="CAF5217535.1"/>
    <property type="molecule type" value="Genomic_DNA"/>
</dbReference>
<dbReference type="EMBL" id="CAJOBH010256239">
    <property type="protein sequence ID" value="CAF5148405.1"/>
    <property type="molecule type" value="Genomic_DNA"/>
</dbReference>
<evidence type="ECO:0000256" key="1">
    <source>
        <dbReference type="ARBA" id="ARBA00022723"/>
    </source>
</evidence>
<dbReference type="InterPro" id="IPR000306">
    <property type="entry name" value="Znf_FYVE"/>
</dbReference>
<dbReference type="InterPro" id="IPR003914">
    <property type="entry name" value="Rabaptin"/>
</dbReference>
<evidence type="ECO:0000313" key="6">
    <source>
        <dbReference type="EMBL" id="CAF4476766.1"/>
    </source>
</evidence>
<reference evidence="6" key="1">
    <citation type="submission" date="2021-02" db="EMBL/GenBank/DDBJ databases">
        <authorList>
            <person name="Nowell W R."/>
        </authorList>
    </citation>
    <scope>NUCLEOTIDE SEQUENCE</scope>
</reference>
<evidence type="ECO:0000256" key="4">
    <source>
        <dbReference type="PROSITE-ProRule" id="PRU00091"/>
    </source>
</evidence>
<dbReference type="EMBL" id="CAJOBG010049948">
    <property type="protein sequence ID" value="CAF4476766.1"/>
    <property type="molecule type" value="Genomic_DNA"/>
</dbReference>
<dbReference type="Proteomes" id="UP000676336">
    <property type="component" value="Unassembled WGS sequence"/>
</dbReference>
<feature type="domain" description="FYVE-type" evidence="5">
    <location>
        <begin position="20"/>
        <end position="78"/>
    </location>
</feature>
<organism evidence="6 10">
    <name type="scientific">Rotaria magnacalcarata</name>
    <dbReference type="NCBI Taxonomy" id="392030"/>
    <lineage>
        <taxon>Eukaryota</taxon>
        <taxon>Metazoa</taxon>
        <taxon>Spiralia</taxon>
        <taxon>Gnathifera</taxon>
        <taxon>Rotifera</taxon>
        <taxon>Eurotatoria</taxon>
        <taxon>Bdelloidea</taxon>
        <taxon>Philodinida</taxon>
        <taxon>Philodinidae</taxon>
        <taxon>Rotaria</taxon>
    </lineage>
</organism>
<protein>
    <recommendedName>
        <fullName evidence="5">FYVE-type domain-containing protein</fullName>
    </recommendedName>
</protein>
<dbReference type="AlphaFoldDB" id="A0A820U3Y7"/>
<evidence type="ECO:0000256" key="2">
    <source>
        <dbReference type="ARBA" id="ARBA00022771"/>
    </source>
</evidence>
<evidence type="ECO:0000256" key="3">
    <source>
        <dbReference type="ARBA" id="ARBA00022833"/>
    </source>
</evidence>
<dbReference type="EMBL" id="CAJOBI010092808">
    <property type="protein sequence ID" value="CAF4550469.1"/>
    <property type="molecule type" value="Genomic_DNA"/>
</dbReference>